<evidence type="ECO:0000259" key="9">
    <source>
        <dbReference type="Pfam" id="PF00082"/>
    </source>
</evidence>
<dbReference type="PROSITE" id="PS00137">
    <property type="entry name" value="SUBTILASE_HIS"/>
    <property type="match status" value="1"/>
</dbReference>
<evidence type="ECO:0000256" key="2">
    <source>
        <dbReference type="ARBA" id="ARBA00022670"/>
    </source>
</evidence>
<evidence type="ECO:0000256" key="1">
    <source>
        <dbReference type="ARBA" id="ARBA00011073"/>
    </source>
</evidence>
<evidence type="ECO:0000256" key="4">
    <source>
        <dbReference type="ARBA" id="ARBA00022825"/>
    </source>
</evidence>
<keyword evidence="2 6" id="KW-0645">Protease</keyword>
<dbReference type="PROSITE" id="PS51892">
    <property type="entry name" value="SUBTILASE"/>
    <property type="match status" value="1"/>
</dbReference>
<dbReference type="GO" id="GO:0004252">
    <property type="term" value="F:serine-type endopeptidase activity"/>
    <property type="evidence" value="ECO:0007669"/>
    <property type="project" value="UniProtKB-UniRule"/>
</dbReference>
<feature type="active site" description="Charge relay system" evidence="5 6">
    <location>
        <position position="158"/>
    </location>
</feature>
<dbReference type="InterPro" id="IPR036852">
    <property type="entry name" value="Peptidase_S8/S53_dom_sf"/>
</dbReference>
<evidence type="ECO:0000256" key="8">
    <source>
        <dbReference type="SAM" id="Phobius"/>
    </source>
</evidence>
<protein>
    <recommendedName>
        <fullName evidence="9">Peptidase S8/S53 domain-containing protein</fullName>
    </recommendedName>
</protein>
<keyword evidence="4 6" id="KW-0720">Serine protease</keyword>
<dbReference type="InterPro" id="IPR022398">
    <property type="entry name" value="Peptidase_S8_His-AS"/>
</dbReference>
<dbReference type="PRINTS" id="PR00723">
    <property type="entry name" value="SUBTILISIN"/>
</dbReference>
<comment type="similarity">
    <text evidence="1 6 7">Belongs to the peptidase S8 family.</text>
</comment>
<organism evidence="10 11">
    <name type="scientific">Marine Group III euryarchaeote CG-Epi1</name>
    <dbReference type="NCBI Taxonomy" id="1888995"/>
    <lineage>
        <taxon>Archaea</taxon>
        <taxon>Methanobacteriati</taxon>
        <taxon>Thermoplasmatota</taxon>
        <taxon>Thermoplasmata</taxon>
        <taxon>Candidatus Thermoprofundales</taxon>
    </lineage>
</organism>
<reference evidence="10 11" key="1">
    <citation type="submission" date="2016-08" db="EMBL/GenBank/DDBJ databases">
        <title>New Insights into Marine Group III Euryarchaeota, from dark to light.</title>
        <authorList>
            <person name="Haro-Moreno J.M."/>
            <person name="Rodriguez-Valera F."/>
            <person name="Lopez-Garcia P."/>
            <person name="Moreira D."/>
            <person name="Martin-Cuadrado A.B."/>
        </authorList>
    </citation>
    <scope>NUCLEOTIDE SEQUENCE [LARGE SCALE GENOMIC DNA]</scope>
    <source>
        <strain evidence="10">CG-Epi1</strain>
    </source>
</reference>
<gene>
    <name evidence="10" type="ORF">BD935_02440</name>
</gene>
<dbReference type="InterPro" id="IPR015500">
    <property type="entry name" value="Peptidase_S8_subtilisin-rel"/>
</dbReference>
<evidence type="ECO:0000256" key="7">
    <source>
        <dbReference type="RuleBase" id="RU003355"/>
    </source>
</evidence>
<keyword evidence="8" id="KW-1133">Transmembrane helix</keyword>
<feature type="domain" description="Peptidase S8/S53" evidence="9">
    <location>
        <begin position="149"/>
        <end position="412"/>
    </location>
</feature>
<comment type="caution">
    <text evidence="10">The sequence shown here is derived from an EMBL/GenBank/DDBJ whole genome shotgun (WGS) entry which is preliminary data.</text>
</comment>
<dbReference type="STRING" id="1888995.BD935_02440"/>
<dbReference type="Pfam" id="PF00082">
    <property type="entry name" value="Peptidase_S8"/>
    <property type="match status" value="1"/>
</dbReference>
<feature type="transmembrane region" description="Helical" evidence="8">
    <location>
        <begin position="747"/>
        <end position="767"/>
    </location>
</feature>
<evidence type="ECO:0000313" key="10">
    <source>
        <dbReference type="EMBL" id="OIR17524.1"/>
    </source>
</evidence>
<dbReference type="SUPFAM" id="SSF52743">
    <property type="entry name" value="Subtilisin-like"/>
    <property type="match status" value="1"/>
</dbReference>
<evidence type="ECO:0000313" key="11">
    <source>
        <dbReference type="Proteomes" id="UP000183080"/>
    </source>
</evidence>
<evidence type="ECO:0000256" key="5">
    <source>
        <dbReference type="PIRSR" id="PIRSR615500-1"/>
    </source>
</evidence>
<accession>A0A1J5TUQ0</accession>
<dbReference type="EMBL" id="MIZA01000022">
    <property type="protein sequence ID" value="OIR17524.1"/>
    <property type="molecule type" value="Genomic_DNA"/>
</dbReference>
<evidence type="ECO:0000256" key="6">
    <source>
        <dbReference type="PROSITE-ProRule" id="PRU01240"/>
    </source>
</evidence>
<sequence>MQQKVALAMFAILLISNIGASAPANENVLHPNIVRAMDDADANTQIEFIVQYRPELTNQHLQTAEGIGIEVISIFEFIDGFFGKATASQIRDLSKQDDIFWIEHNSQMEYYMQDTTRVINAVETWQTVIINEDEQVIADQADQHTYIDGTGVAAVIIDTGVDAGHPDFDYDEGKTVSYKFDRATRTWIEAENSDTSSGHGTHCAGTVGGNGDASAGAKKGVAPGATLVGMGVGDIAFIDNAVEAFQWVYDNSRPDANPLNIRVTSNSWGSSGSEYDPSNAVSQAVLNLQYDNNVVSVFAAGNSGGDGSDLQTNPYASIPLVIGVAALEHDGSGIAGFSSRGDMTKPQTWPDIGAPGVEIWATAPRATLIDIIQRPSDDDLYYMAISGTSMATPHIAGVATLLYQAAPSLGVADYLYEDHETLEGEWYGDRIDTFVSEAELIMELSGKYIQGGQSNANGTVSKTGMTHDWGQGHGLIDTKYAIQMALTLESMRNADEDGDGMPDNEMVTVFDARDAMLGISHIHKAKQFTDTLKADWKGEWAYFVGSSGTYVTDSTHYLHVPEGTVSAEIVLSYPQVNTDRFTVADLELSIDINSDGSNDNSQSLGTNTNAKEYSIAVDDSSSGHLWVFGIEGTAVGIKPNQGATLEEFWEPRVPYDVNVRLIMGTGDHYVDENMTNYGDYACSTDGVNMNTANQACISKLEFGEPSSAYNGTNFIEMNFNAFNLSRLQMEVETIQEIEESVWTIRNVALLAGAGGFAGGALALVFWGRRSFSS</sequence>
<dbReference type="Proteomes" id="UP000183080">
    <property type="component" value="Unassembled WGS sequence"/>
</dbReference>
<feature type="active site" description="Charge relay system" evidence="5 6">
    <location>
        <position position="389"/>
    </location>
</feature>
<dbReference type="GO" id="GO:0006508">
    <property type="term" value="P:proteolysis"/>
    <property type="evidence" value="ECO:0007669"/>
    <property type="project" value="UniProtKB-KW"/>
</dbReference>
<keyword evidence="8" id="KW-0472">Membrane</keyword>
<dbReference type="PROSITE" id="PS00136">
    <property type="entry name" value="SUBTILASE_ASP"/>
    <property type="match status" value="1"/>
</dbReference>
<dbReference type="InterPro" id="IPR000209">
    <property type="entry name" value="Peptidase_S8/S53_dom"/>
</dbReference>
<keyword evidence="3 6" id="KW-0378">Hydrolase</keyword>
<dbReference type="PANTHER" id="PTHR43806:SF11">
    <property type="entry name" value="CEREVISIN-RELATED"/>
    <property type="match status" value="1"/>
</dbReference>
<dbReference type="InterPro" id="IPR023827">
    <property type="entry name" value="Peptidase_S8_Asp-AS"/>
</dbReference>
<dbReference type="InterPro" id="IPR050131">
    <property type="entry name" value="Peptidase_S8_subtilisin-like"/>
</dbReference>
<feature type="active site" description="Charge relay system" evidence="5 6">
    <location>
        <position position="199"/>
    </location>
</feature>
<dbReference type="PANTHER" id="PTHR43806">
    <property type="entry name" value="PEPTIDASE S8"/>
    <property type="match status" value="1"/>
</dbReference>
<dbReference type="Gene3D" id="3.40.50.200">
    <property type="entry name" value="Peptidase S8/S53 domain"/>
    <property type="match status" value="1"/>
</dbReference>
<dbReference type="PROSITE" id="PS00138">
    <property type="entry name" value="SUBTILASE_SER"/>
    <property type="match status" value="1"/>
</dbReference>
<proteinExistence type="inferred from homology"/>
<dbReference type="InterPro" id="IPR023828">
    <property type="entry name" value="Peptidase_S8_Ser-AS"/>
</dbReference>
<keyword evidence="8" id="KW-0812">Transmembrane</keyword>
<dbReference type="AlphaFoldDB" id="A0A1J5TUQ0"/>
<name>A0A1J5TUQ0_9ARCH</name>
<evidence type="ECO:0000256" key="3">
    <source>
        <dbReference type="ARBA" id="ARBA00022801"/>
    </source>
</evidence>